<protein>
    <submittedName>
        <fullName evidence="1">Uncharacterized protein</fullName>
    </submittedName>
</protein>
<dbReference type="SUPFAM" id="SSF53649">
    <property type="entry name" value="Alkaline phosphatase-like"/>
    <property type="match status" value="1"/>
</dbReference>
<organism evidence="1">
    <name type="scientific">uncultured Sphingomonas sp</name>
    <dbReference type="NCBI Taxonomy" id="158754"/>
    <lineage>
        <taxon>Bacteria</taxon>
        <taxon>Pseudomonadati</taxon>
        <taxon>Pseudomonadota</taxon>
        <taxon>Alphaproteobacteria</taxon>
        <taxon>Sphingomonadales</taxon>
        <taxon>Sphingomonadaceae</taxon>
        <taxon>Sphingomonas</taxon>
        <taxon>environmental samples</taxon>
    </lineage>
</organism>
<dbReference type="Gene3D" id="3.40.720.10">
    <property type="entry name" value="Alkaline Phosphatase, subunit A"/>
    <property type="match status" value="1"/>
</dbReference>
<dbReference type="AlphaFoldDB" id="A0A6J4TSW0"/>
<dbReference type="InterPro" id="IPR017850">
    <property type="entry name" value="Alkaline_phosphatase_core_sf"/>
</dbReference>
<gene>
    <name evidence="1" type="ORF">AVDCRST_MAG31-2354</name>
</gene>
<dbReference type="EMBL" id="CADCWA010000181">
    <property type="protein sequence ID" value="CAA9530666.1"/>
    <property type="molecule type" value="Genomic_DNA"/>
</dbReference>
<name>A0A6J4TSW0_9SPHN</name>
<accession>A0A6J4TSW0</accession>
<sequence>MLNSPQFAFGDEMANDLTLMCLQLNELNFPFIADYARRGLLPNFKKFFDRHGYVETTSEQEHRLANPWIQWPTVHTGLDYADHSVFRLGDIVKTSHPTIYDELERHGVKVAAMSAFNAVNRTKQAAFFVPDPWTDTRVDAPASVRRINDAFRQVTDDYAQNRISLKSIVNLVTGGAPNLKWTRLPDYLTETSKFVRGKKWMRAIVGDRLLADAFLTQVKLHKPGFATLFLNGGAHLQHHYMFSSSSYRGERRNPEWLVKSGDDPLLDVLKLYDQVLADAVDYANTLPNGRVVIVTGLHQEPHERETFYFRLKDEAEMLQELGIEFERSYRLMTEDFVLVFPDEAAAAEGERQILSIESFDTDPIFYRETGDEEVRTDATYHRVFHIENRGKDLYVQLRPTGKHIPETMKVRRGNLVVEDFGRRVDFAQYKNTHHHGTGYYADTAFRAGELPDAFPLRDLYPMFLAAFGIQHERQATMDPRLRSAIGLLPA</sequence>
<evidence type="ECO:0000313" key="1">
    <source>
        <dbReference type="EMBL" id="CAA9530666.1"/>
    </source>
</evidence>
<reference evidence="1" key="1">
    <citation type="submission" date="2020-02" db="EMBL/GenBank/DDBJ databases">
        <authorList>
            <person name="Meier V. D."/>
        </authorList>
    </citation>
    <scope>NUCLEOTIDE SEQUENCE</scope>
    <source>
        <strain evidence="1">AVDCRST_MAG31</strain>
    </source>
</reference>
<proteinExistence type="predicted"/>